<dbReference type="Gene3D" id="3.40.50.2000">
    <property type="entry name" value="Glycogen Phosphorylase B"/>
    <property type="match status" value="1"/>
</dbReference>
<dbReference type="PANTHER" id="PTHR46401:SF2">
    <property type="entry name" value="GLYCOSYLTRANSFERASE WBBK-RELATED"/>
    <property type="match status" value="1"/>
</dbReference>
<dbReference type="CDD" id="cd03801">
    <property type="entry name" value="GT4_PimA-like"/>
    <property type="match status" value="1"/>
</dbReference>
<gene>
    <name evidence="3" type="ORF">J2X19_000943</name>
</gene>
<dbReference type="Pfam" id="PF22772">
    <property type="entry name" value="WsaF_C"/>
    <property type="match status" value="1"/>
</dbReference>
<comment type="caution">
    <text evidence="3">The sequence shown here is derived from an EMBL/GenBank/DDBJ whole genome shotgun (WGS) entry which is preliminary data.</text>
</comment>
<dbReference type="RefSeq" id="WP_310371126.1">
    <property type="nucleotide sequence ID" value="NZ_JAVDXT010000001.1"/>
</dbReference>
<dbReference type="SUPFAM" id="SSF53756">
    <property type="entry name" value="UDP-Glycosyltransferase/glycogen phosphorylase"/>
    <property type="match status" value="1"/>
</dbReference>
<dbReference type="InterPro" id="IPR055050">
    <property type="entry name" value="WsaF_C"/>
</dbReference>
<keyword evidence="4" id="KW-1185">Reference proteome</keyword>
<evidence type="ECO:0000313" key="4">
    <source>
        <dbReference type="Proteomes" id="UP001180487"/>
    </source>
</evidence>
<dbReference type="PANTHER" id="PTHR46401">
    <property type="entry name" value="GLYCOSYLTRANSFERASE WBBK-RELATED"/>
    <property type="match status" value="1"/>
</dbReference>
<keyword evidence="1" id="KW-0808">Transferase</keyword>
<accession>A0ABU2C4M1</accession>
<reference evidence="3 4" key="1">
    <citation type="submission" date="2023-07" db="EMBL/GenBank/DDBJ databases">
        <title>Sorghum-associated microbial communities from plants grown in Nebraska, USA.</title>
        <authorList>
            <person name="Schachtman D."/>
        </authorList>
    </citation>
    <scope>NUCLEOTIDE SEQUENCE [LARGE SCALE GENOMIC DNA]</scope>
    <source>
        <strain evidence="3 4">BE313</strain>
    </source>
</reference>
<feature type="domain" description="WsaF C-terminal" evidence="2">
    <location>
        <begin position="175"/>
        <end position="297"/>
    </location>
</feature>
<dbReference type="EMBL" id="JAVDXT010000001">
    <property type="protein sequence ID" value="MDR7376285.1"/>
    <property type="molecule type" value="Genomic_DNA"/>
</dbReference>
<evidence type="ECO:0000313" key="3">
    <source>
        <dbReference type="EMBL" id="MDR7376285.1"/>
    </source>
</evidence>
<evidence type="ECO:0000259" key="2">
    <source>
        <dbReference type="Pfam" id="PF22772"/>
    </source>
</evidence>
<evidence type="ECO:0000256" key="1">
    <source>
        <dbReference type="ARBA" id="ARBA00022679"/>
    </source>
</evidence>
<protein>
    <submittedName>
        <fullName evidence="3">Glycosyltransferase involved in cell wall biosynthesis</fullName>
    </submittedName>
</protein>
<organism evidence="3 4">
    <name type="scientific">Rhodoferax ferrireducens</name>
    <dbReference type="NCBI Taxonomy" id="192843"/>
    <lineage>
        <taxon>Bacteria</taxon>
        <taxon>Pseudomonadati</taxon>
        <taxon>Pseudomonadota</taxon>
        <taxon>Betaproteobacteria</taxon>
        <taxon>Burkholderiales</taxon>
        <taxon>Comamonadaceae</taxon>
        <taxon>Rhodoferax</taxon>
    </lineage>
</organism>
<name>A0ABU2C4M1_9BURK</name>
<dbReference type="Proteomes" id="UP001180487">
    <property type="component" value="Unassembled WGS sequence"/>
</dbReference>
<dbReference type="Gene3D" id="3.40.50.11090">
    <property type="match status" value="1"/>
</dbReference>
<proteinExistence type="predicted"/>
<sequence>MTINWFIPPVGKGSGGHLNILRFIKNLEDLGYTNRIVIVGQPSPPSAAAAKRDIEKWFFPLKASVHLGADDATPAAYFAMATSWQTAYYVRRFQSCKQRCYFVQDYEPWFYPAGSNAMLAEATYRFGFAAFTAGDWLAQKLHQEHGARTRSIGFSYDRDLYRPMPELRGGDGFHRVMFYARPPTPRRAFELGILVLRDVAKRVPQMRVVLAGWDVRGYDIPFPCEYAGLVEIDKLPALYARCDAALVLSCSNLSLLPLELMACGVPVISNRAPYTQWLLNDENAKLADPDIQSLVDAVVEVLETPAVAQRIRHAGAAFAEATSWEREAARMAEGLAALAGGQP</sequence>